<name>A0AAE1ATZ2_9GAST</name>
<keyword evidence="10" id="KW-0325">Glycoprotein</keyword>
<evidence type="ECO:0008006" key="17">
    <source>
        <dbReference type="Google" id="ProtNLM"/>
    </source>
</evidence>
<feature type="transmembrane region" description="Helical" evidence="14">
    <location>
        <begin position="186"/>
        <end position="206"/>
    </location>
</feature>
<dbReference type="GO" id="GO:0006814">
    <property type="term" value="P:sodium ion transport"/>
    <property type="evidence" value="ECO:0007669"/>
    <property type="project" value="UniProtKB-KW"/>
</dbReference>
<dbReference type="EMBL" id="JAWDGP010001257">
    <property type="protein sequence ID" value="KAK3793346.1"/>
    <property type="molecule type" value="Genomic_DNA"/>
</dbReference>
<evidence type="ECO:0000256" key="3">
    <source>
        <dbReference type="ARBA" id="ARBA00022448"/>
    </source>
</evidence>
<comment type="subcellular location">
    <subcellularLocation>
        <location evidence="1">Cell membrane</location>
        <topology evidence="1">Multi-pass membrane protein</topology>
    </subcellularLocation>
</comment>
<evidence type="ECO:0000256" key="14">
    <source>
        <dbReference type="SAM" id="Phobius"/>
    </source>
</evidence>
<dbReference type="InterPro" id="IPR018212">
    <property type="entry name" value="Na/solute_symporter_CS"/>
</dbReference>
<feature type="transmembrane region" description="Helical" evidence="14">
    <location>
        <begin position="412"/>
        <end position="436"/>
    </location>
</feature>
<feature type="transmembrane region" description="Helical" evidence="14">
    <location>
        <begin position="381"/>
        <end position="405"/>
    </location>
</feature>
<evidence type="ECO:0000313" key="15">
    <source>
        <dbReference type="EMBL" id="KAK3793346.1"/>
    </source>
</evidence>
<reference evidence="15" key="1">
    <citation type="journal article" date="2023" name="G3 (Bethesda)">
        <title>A reference genome for the long-term kleptoplast-retaining sea slug Elysia crispata morphotype clarki.</title>
        <authorList>
            <person name="Eastman K.E."/>
            <person name="Pendleton A.L."/>
            <person name="Shaikh M.A."/>
            <person name="Suttiyut T."/>
            <person name="Ogas R."/>
            <person name="Tomko P."/>
            <person name="Gavelis G."/>
            <person name="Widhalm J.R."/>
            <person name="Wisecaver J.H."/>
        </authorList>
    </citation>
    <scope>NUCLEOTIDE SEQUENCE</scope>
    <source>
        <strain evidence="15">ECLA1</strain>
    </source>
</reference>
<feature type="transmembrane region" description="Helical" evidence="14">
    <location>
        <begin position="128"/>
        <end position="149"/>
    </location>
</feature>
<keyword evidence="11" id="KW-0739">Sodium transport</keyword>
<feature type="transmembrane region" description="Helical" evidence="14">
    <location>
        <begin position="279"/>
        <end position="305"/>
    </location>
</feature>
<feature type="transmembrane region" description="Helical" evidence="14">
    <location>
        <begin position="161"/>
        <end position="180"/>
    </location>
</feature>
<protein>
    <recommendedName>
        <fullName evidence="17">Sodium-dependent multivitamin transporter</fullName>
    </recommendedName>
</protein>
<dbReference type="InterPro" id="IPR051163">
    <property type="entry name" value="Sodium:Solute_Symporter_SSF"/>
</dbReference>
<dbReference type="GO" id="GO:0015293">
    <property type="term" value="F:symporter activity"/>
    <property type="evidence" value="ECO:0007669"/>
    <property type="project" value="TreeGrafter"/>
</dbReference>
<comment type="caution">
    <text evidence="15">The sequence shown here is derived from an EMBL/GenBank/DDBJ whole genome shotgun (WGS) entry which is preliminary data.</text>
</comment>
<feature type="transmembrane region" description="Helical" evidence="14">
    <location>
        <begin position="54"/>
        <end position="74"/>
    </location>
</feature>
<feature type="transmembrane region" description="Helical" evidence="14">
    <location>
        <begin position="86"/>
        <end position="108"/>
    </location>
</feature>
<dbReference type="Proteomes" id="UP001283361">
    <property type="component" value="Unassembled WGS sequence"/>
</dbReference>
<keyword evidence="5 14" id="KW-0812">Transmembrane</keyword>
<dbReference type="PANTHER" id="PTHR42985">
    <property type="entry name" value="SODIUM-COUPLED MONOCARBOXYLATE TRANSPORTER"/>
    <property type="match status" value="1"/>
</dbReference>
<dbReference type="PROSITE" id="PS00456">
    <property type="entry name" value="NA_SOLUT_SYMP_1"/>
    <property type="match status" value="1"/>
</dbReference>
<feature type="transmembrane region" description="Helical" evidence="14">
    <location>
        <begin position="325"/>
        <end position="348"/>
    </location>
</feature>
<dbReference type="Pfam" id="PF00474">
    <property type="entry name" value="SSF"/>
    <property type="match status" value="1"/>
</dbReference>
<sequence>MSFTDDRVVFRAADYVMLGVMLLGSMGIGLYFAFSGVSQRTKVDYLLGGRRLKALPVCLSLFASFMSAISLIGIPTEIYSYGTMYVYCLIGQGFSYILAMFTLVPLFYPLRLTSVYEYLNMRFKSRTVQLIGASFGVMSTLSYMTVALLSPALALETAVGIPLWLSIVLVGAIGTIYTTLGGMKSVIWTDVFQAFVIYVGIFTVIIKGTMDAGGFGKVWQINKETGRIVFDDISIDPRVRHTIWNLSLGMSFYWLANHFSQTSVQRLVSTRSIEDANKVYLFTCPLVLAFVAVLSLTGLVLVAYFQQLGCDPLAAGYVKNKNQIVPYFVIHTLSFFPGLAGLYISTIFSGALSTLSSGINSLAANTVQDFLPWFLRYRSEAVVTTVTKTLVCFFGITSTGLAYLAKDFEGPVIQVGFTAVSATNGPLLGLFLLAGLFPQANYVGAVVGFASSLVFSYCNAIGSLRFGYSTKMLPMGPTDRCGSGNASSMTVTPGYTFTTTDDVNGSSELTMSTTLRNMQEMDALGLPQRDFSLYDISYVLAPVIGTILTIVIGLTASFISNHLFSKTTTPEAKFLFPFCRRLWYSDRDVLDTELKFRDQTPGCGKLTAS</sequence>
<evidence type="ECO:0000256" key="5">
    <source>
        <dbReference type="ARBA" id="ARBA00022692"/>
    </source>
</evidence>
<organism evidence="15 16">
    <name type="scientific">Elysia crispata</name>
    <name type="common">lettuce slug</name>
    <dbReference type="NCBI Taxonomy" id="231223"/>
    <lineage>
        <taxon>Eukaryota</taxon>
        <taxon>Metazoa</taxon>
        <taxon>Spiralia</taxon>
        <taxon>Lophotrochozoa</taxon>
        <taxon>Mollusca</taxon>
        <taxon>Gastropoda</taxon>
        <taxon>Heterobranchia</taxon>
        <taxon>Euthyneura</taxon>
        <taxon>Panpulmonata</taxon>
        <taxon>Sacoglossa</taxon>
        <taxon>Placobranchoidea</taxon>
        <taxon>Plakobranchidae</taxon>
        <taxon>Elysia</taxon>
    </lineage>
</organism>
<comment type="catalytic activity">
    <reaction evidence="12">
        <text>iodide(out) + 2 Na(+)(out) = iodide(in) + 2 Na(+)(in)</text>
        <dbReference type="Rhea" id="RHEA:71207"/>
        <dbReference type="ChEBI" id="CHEBI:16382"/>
        <dbReference type="ChEBI" id="CHEBI:29101"/>
    </reaction>
</comment>
<dbReference type="GO" id="GO:0015075">
    <property type="term" value="F:monoatomic ion transmembrane transporter activity"/>
    <property type="evidence" value="ECO:0007669"/>
    <property type="project" value="UniProtKB-ARBA"/>
</dbReference>
<evidence type="ECO:0000313" key="16">
    <source>
        <dbReference type="Proteomes" id="UP001283361"/>
    </source>
</evidence>
<dbReference type="NCBIfam" id="TIGR00813">
    <property type="entry name" value="sss"/>
    <property type="match status" value="1"/>
</dbReference>
<accession>A0AAE1ATZ2</accession>
<dbReference type="PROSITE" id="PS50283">
    <property type="entry name" value="NA_SOLUT_SYMP_3"/>
    <property type="match status" value="1"/>
</dbReference>
<keyword evidence="9 14" id="KW-0472">Membrane</keyword>
<feature type="transmembrane region" description="Helical" evidence="14">
    <location>
        <begin position="442"/>
        <end position="462"/>
    </location>
</feature>
<evidence type="ECO:0000256" key="6">
    <source>
        <dbReference type="ARBA" id="ARBA00022989"/>
    </source>
</evidence>
<keyword evidence="16" id="KW-1185">Reference proteome</keyword>
<dbReference type="PANTHER" id="PTHR42985:SF40">
    <property type="entry name" value="LD47995P-RELATED"/>
    <property type="match status" value="1"/>
</dbReference>
<evidence type="ECO:0000256" key="4">
    <source>
        <dbReference type="ARBA" id="ARBA00022475"/>
    </source>
</evidence>
<evidence type="ECO:0000256" key="13">
    <source>
        <dbReference type="RuleBase" id="RU362091"/>
    </source>
</evidence>
<dbReference type="InterPro" id="IPR001734">
    <property type="entry name" value="Na/solute_symporter"/>
</dbReference>
<keyword evidence="7" id="KW-0915">Sodium</keyword>
<evidence type="ECO:0000256" key="11">
    <source>
        <dbReference type="ARBA" id="ARBA00023201"/>
    </source>
</evidence>
<evidence type="ECO:0000256" key="8">
    <source>
        <dbReference type="ARBA" id="ARBA00023065"/>
    </source>
</evidence>
<feature type="transmembrane region" description="Helical" evidence="14">
    <location>
        <begin position="538"/>
        <end position="559"/>
    </location>
</feature>
<dbReference type="Gene3D" id="1.20.1730.10">
    <property type="entry name" value="Sodium/glucose cotransporter"/>
    <property type="match status" value="1"/>
</dbReference>
<gene>
    <name evidence="15" type="ORF">RRG08_012108</name>
</gene>
<dbReference type="GO" id="GO:0005886">
    <property type="term" value="C:plasma membrane"/>
    <property type="evidence" value="ECO:0007669"/>
    <property type="project" value="UniProtKB-SubCell"/>
</dbReference>
<proteinExistence type="inferred from homology"/>
<evidence type="ECO:0000256" key="2">
    <source>
        <dbReference type="ARBA" id="ARBA00006434"/>
    </source>
</evidence>
<keyword evidence="3" id="KW-0813">Transport</keyword>
<dbReference type="AlphaFoldDB" id="A0AAE1ATZ2"/>
<keyword evidence="8" id="KW-0406">Ion transport</keyword>
<keyword evidence="6 14" id="KW-1133">Transmembrane helix</keyword>
<dbReference type="GO" id="GO:0098660">
    <property type="term" value="P:inorganic ion transmembrane transport"/>
    <property type="evidence" value="ECO:0007669"/>
    <property type="project" value="UniProtKB-ARBA"/>
</dbReference>
<comment type="similarity">
    <text evidence="2 13">Belongs to the sodium:solute symporter (SSF) (TC 2.A.21) family.</text>
</comment>
<keyword evidence="4" id="KW-1003">Cell membrane</keyword>
<evidence type="ECO:0000256" key="10">
    <source>
        <dbReference type="ARBA" id="ARBA00023180"/>
    </source>
</evidence>
<dbReference type="InterPro" id="IPR038377">
    <property type="entry name" value="Na/Glc_symporter_sf"/>
</dbReference>
<evidence type="ECO:0000256" key="1">
    <source>
        <dbReference type="ARBA" id="ARBA00004651"/>
    </source>
</evidence>
<evidence type="ECO:0000256" key="7">
    <source>
        <dbReference type="ARBA" id="ARBA00023053"/>
    </source>
</evidence>
<evidence type="ECO:0000256" key="9">
    <source>
        <dbReference type="ARBA" id="ARBA00023136"/>
    </source>
</evidence>
<evidence type="ECO:0000256" key="12">
    <source>
        <dbReference type="ARBA" id="ARBA00036099"/>
    </source>
</evidence>
<feature type="transmembrane region" description="Helical" evidence="14">
    <location>
        <begin position="12"/>
        <end position="34"/>
    </location>
</feature>